<feature type="compositionally biased region" description="Polar residues" evidence="1">
    <location>
        <begin position="91"/>
        <end position="104"/>
    </location>
</feature>
<accession>A0AAU9MBD3</accession>
<organism evidence="2 3">
    <name type="scientific">Lactuca virosa</name>
    <dbReference type="NCBI Taxonomy" id="75947"/>
    <lineage>
        <taxon>Eukaryota</taxon>
        <taxon>Viridiplantae</taxon>
        <taxon>Streptophyta</taxon>
        <taxon>Embryophyta</taxon>
        <taxon>Tracheophyta</taxon>
        <taxon>Spermatophyta</taxon>
        <taxon>Magnoliopsida</taxon>
        <taxon>eudicotyledons</taxon>
        <taxon>Gunneridae</taxon>
        <taxon>Pentapetalae</taxon>
        <taxon>asterids</taxon>
        <taxon>campanulids</taxon>
        <taxon>Asterales</taxon>
        <taxon>Asteraceae</taxon>
        <taxon>Cichorioideae</taxon>
        <taxon>Cichorieae</taxon>
        <taxon>Lactucinae</taxon>
        <taxon>Lactuca</taxon>
    </lineage>
</organism>
<dbReference type="AlphaFoldDB" id="A0AAU9MBD3"/>
<feature type="region of interest" description="Disordered" evidence="1">
    <location>
        <begin position="1"/>
        <end position="24"/>
    </location>
</feature>
<feature type="compositionally biased region" description="Low complexity" evidence="1">
    <location>
        <begin position="54"/>
        <end position="68"/>
    </location>
</feature>
<reference evidence="2 3" key="1">
    <citation type="submission" date="2022-01" db="EMBL/GenBank/DDBJ databases">
        <authorList>
            <person name="Xiong W."/>
            <person name="Schranz E."/>
        </authorList>
    </citation>
    <scope>NUCLEOTIDE SEQUENCE [LARGE SCALE GENOMIC DNA]</scope>
</reference>
<gene>
    <name evidence="2" type="ORF">LVIROSA_LOCUS9308</name>
</gene>
<sequence>MGNRSCNQQVHHHPNTSIGNATSPKTRNTFFFPMLCRLSINDVAKPTRLADLASSSSTSTSCSQDPTSPKISCIGQIKKRSNSNSNSTSTANHHISASRISTATTRKSATNLNYNKLRKLFSGKNRISPPTDTATISNHCRIRSCNGNGSVKKPNSKKKKYMISIGDPEVAVEELDPPLPVVKCRPRDQQVNVSLGKRRGIELKILQIQPFQLSTVHGTKFINNRDISTDDKLLR</sequence>
<dbReference type="Proteomes" id="UP001157418">
    <property type="component" value="Unassembled WGS sequence"/>
</dbReference>
<dbReference type="PANTHER" id="PTHR36323:SF1">
    <property type="entry name" value="MYOTUBULARIN-LIKE PROTEIN"/>
    <property type="match status" value="1"/>
</dbReference>
<evidence type="ECO:0000313" key="3">
    <source>
        <dbReference type="Proteomes" id="UP001157418"/>
    </source>
</evidence>
<evidence type="ECO:0000313" key="2">
    <source>
        <dbReference type="EMBL" id="CAH1421938.1"/>
    </source>
</evidence>
<keyword evidence="3" id="KW-1185">Reference proteome</keyword>
<feature type="region of interest" description="Disordered" evidence="1">
    <location>
        <begin position="54"/>
        <end position="104"/>
    </location>
</feature>
<proteinExistence type="predicted"/>
<dbReference type="EMBL" id="CAKMRJ010001112">
    <property type="protein sequence ID" value="CAH1421938.1"/>
    <property type="molecule type" value="Genomic_DNA"/>
</dbReference>
<protein>
    <submittedName>
        <fullName evidence="2">Uncharacterized protein</fullName>
    </submittedName>
</protein>
<comment type="caution">
    <text evidence="2">The sequence shown here is derived from an EMBL/GenBank/DDBJ whole genome shotgun (WGS) entry which is preliminary data.</text>
</comment>
<dbReference type="PANTHER" id="PTHR36323">
    <property type="entry name" value="MYOTUBULARIN-LIKE PROTEIN"/>
    <property type="match status" value="1"/>
</dbReference>
<evidence type="ECO:0000256" key="1">
    <source>
        <dbReference type="SAM" id="MobiDB-lite"/>
    </source>
</evidence>
<name>A0AAU9MBD3_9ASTR</name>